<proteinExistence type="predicted"/>
<feature type="non-terminal residue" evidence="1">
    <location>
        <position position="148"/>
    </location>
</feature>
<protein>
    <submittedName>
        <fullName evidence="1">Uncharacterized protein</fullName>
    </submittedName>
</protein>
<evidence type="ECO:0000313" key="2">
    <source>
        <dbReference type="Proteomes" id="UP000479000"/>
    </source>
</evidence>
<evidence type="ECO:0000313" key="1">
    <source>
        <dbReference type="EMBL" id="CAB0006057.1"/>
    </source>
</evidence>
<dbReference type="EMBL" id="CADCXU010017162">
    <property type="protein sequence ID" value="CAB0006057.1"/>
    <property type="molecule type" value="Genomic_DNA"/>
</dbReference>
<name>A0A6H5GPV9_9HEMI</name>
<accession>A0A6H5GPV9</accession>
<dbReference type="AlphaFoldDB" id="A0A6H5GPV9"/>
<dbReference type="Proteomes" id="UP000479000">
    <property type="component" value="Unassembled WGS sequence"/>
</dbReference>
<sequence>MSQVWQALRWNFAKLADPHCLLLKVGRRRRVSPEGQRRLVVFDVGPVEHQNDRRHRRAESRVVAPDVAARIVQHGFPPDALPVARLIPAAAPEGWRFFRVVAARRRIESADRGAETVDRRVGRPLLELGRAEPTVFLRRRLRRVLGRG</sequence>
<organism evidence="1 2">
    <name type="scientific">Nesidiocoris tenuis</name>
    <dbReference type="NCBI Taxonomy" id="355587"/>
    <lineage>
        <taxon>Eukaryota</taxon>
        <taxon>Metazoa</taxon>
        <taxon>Ecdysozoa</taxon>
        <taxon>Arthropoda</taxon>
        <taxon>Hexapoda</taxon>
        <taxon>Insecta</taxon>
        <taxon>Pterygota</taxon>
        <taxon>Neoptera</taxon>
        <taxon>Paraneoptera</taxon>
        <taxon>Hemiptera</taxon>
        <taxon>Heteroptera</taxon>
        <taxon>Panheteroptera</taxon>
        <taxon>Cimicomorpha</taxon>
        <taxon>Miridae</taxon>
        <taxon>Dicyphina</taxon>
        <taxon>Nesidiocoris</taxon>
    </lineage>
</organism>
<reference evidence="1 2" key="1">
    <citation type="submission" date="2020-02" db="EMBL/GenBank/DDBJ databases">
        <authorList>
            <person name="Ferguson B K."/>
        </authorList>
    </citation>
    <scope>NUCLEOTIDE SEQUENCE [LARGE SCALE GENOMIC DNA]</scope>
</reference>
<gene>
    <name evidence="1" type="ORF">NTEN_LOCUS11534</name>
</gene>
<keyword evidence="2" id="KW-1185">Reference proteome</keyword>